<reference evidence="2" key="1">
    <citation type="submission" date="2021-03" db="EMBL/GenBank/DDBJ databases">
        <title>Bacillus suaedae sp. nov., isolated from Suaeda aralocaspica.</title>
        <authorList>
            <person name="Lei R.F.R."/>
        </authorList>
    </citation>
    <scope>NUCLEOTIDE SEQUENCE</scope>
    <source>
        <strain evidence="2">YZJH907-2</strain>
    </source>
</reference>
<dbReference type="AlphaFoldDB" id="A0A940WZG4"/>
<organism evidence="2 3">
    <name type="scientific">Halalkalibacter suaedae</name>
    <dbReference type="NCBI Taxonomy" id="2822140"/>
    <lineage>
        <taxon>Bacteria</taxon>
        <taxon>Bacillati</taxon>
        <taxon>Bacillota</taxon>
        <taxon>Bacilli</taxon>
        <taxon>Bacillales</taxon>
        <taxon>Bacillaceae</taxon>
        <taxon>Halalkalibacter</taxon>
    </lineage>
</organism>
<proteinExistence type="predicted"/>
<dbReference type="Pfam" id="PF13471">
    <property type="entry name" value="Transglut_core3"/>
    <property type="match status" value="1"/>
</dbReference>
<dbReference type="RefSeq" id="WP_210597178.1">
    <property type="nucleotide sequence ID" value="NZ_JAGKSQ010000003.1"/>
</dbReference>
<evidence type="ECO:0000313" key="2">
    <source>
        <dbReference type="EMBL" id="MBP3951501.1"/>
    </source>
</evidence>
<dbReference type="EMBL" id="JAGKSQ010000003">
    <property type="protein sequence ID" value="MBP3951501.1"/>
    <property type="molecule type" value="Genomic_DNA"/>
</dbReference>
<dbReference type="NCBIfam" id="NF033537">
    <property type="entry name" value="lasso_biosyn_B2"/>
    <property type="match status" value="1"/>
</dbReference>
<protein>
    <submittedName>
        <fullName evidence="2">Lasso peptide biosynthesis B2 protein</fullName>
    </submittedName>
</protein>
<feature type="domain" description="Microcin J25-processing protein McjB C-terminal" evidence="1">
    <location>
        <begin position="46"/>
        <end position="143"/>
    </location>
</feature>
<dbReference type="Proteomes" id="UP000678228">
    <property type="component" value="Unassembled WGS sequence"/>
</dbReference>
<accession>A0A940WZG4</accession>
<comment type="caution">
    <text evidence="2">The sequence shown here is derived from an EMBL/GenBank/DDBJ whole genome shotgun (WGS) entry which is preliminary data.</text>
</comment>
<dbReference type="InterPro" id="IPR053521">
    <property type="entry name" value="McjB-like"/>
</dbReference>
<sequence length="160" mass="18295">MNVLRKLKSFYHLSNDFKGLLLEAYLYLAWARILKLRKFGKVATSLGTQMMETSHLFDPDKRRVMKEVSLAIHMMSTYTFWESQCLVKAITGMKMLEKRGIESTLYLGTAKDEKGEFVAHAWLRSGPFYVSGSEGMEKFTVVATFAKEISAKKIEGEQYG</sequence>
<dbReference type="InterPro" id="IPR032708">
    <property type="entry name" value="McjB_C"/>
</dbReference>
<evidence type="ECO:0000313" key="3">
    <source>
        <dbReference type="Proteomes" id="UP000678228"/>
    </source>
</evidence>
<gene>
    <name evidence="2" type="ORF">J7W16_10165</name>
</gene>
<keyword evidence="3" id="KW-1185">Reference proteome</keyword>
<evidence type="ECO:0000259" key="1">
    <source>
        <dbReference type="Pfam" id="PF13471"/>
    </source>
</evidence>
<name>A0A940WZG4_9BACI</name>